<gene>
    <name evidence="9" type="ORF">F0L74_19705</name>
</gene>
<dbReference type="Proteomes" id="UP000324611">
    <property type="component" value="Unassembled WGS sequence"/>
</dbReference>
<evidence type="ECO:0000256" key="3">
    <source>
        <dbReference type="ARBA" id="ARBA00022692"/>
    </source>
</evidence>
<proteinExistence type="predicted"/>
<dbReference type="Pfam" id="PF02687">
    <property type="entry name" value="FtsX"/>
    <property type="match status" value="2"/>
</dbReference>
<evidence type="ECO:0000256" key="2">
    <source>
        <dbReference type="ARBA" id="ARBA00022475"/>
    </source>
</evidence>
<dbReference type="AlphaFoldDB" id="A0A5B2VHS7"/>
<evidence type="ECO:0000256" key="6">
    <source>
        <dbReference type="SAM" id="Phobius"/>
    </source>
</evidence>
<evidence type="ECO:0000313" key="9">
    <source>
        <dbReference type="EMBL" id="KAA2238455.1"/>
    </source>
</evidence>
<protein>
    <submittedName>
        <fullName evidence="9">FtsX-like permease family protein</fullName>
    </submittedName>
</protein>
<comment type="subcellular location">
    <subcellularLocation>
        <location evidence="1">Cell membrane</location>
        <topology evidence="1">Multi-pass membrane protein</topology>
    </subcellularLocation>
</comment>
<feature type="transmembrane region" description="Helical" evidence="6">
    <location>
        <begin position="682"/>
        <end position="701"/>
    </location>
</feature>
<dbReference type="PANTHER" id="PTHR30572">
    <property type="entry name" value="MEMBRANE COMPONENT OF TRANSPORTER-RELATED"/>
    <property type="match status" value="1"/>
</dbReference>
<feature type="transmembrane region" description="Helical" evidence="6">
    <location>
        <begin position="431"/>
        <end position="452"/>
    </location>
</feature>
<reference evidence="9 10" key="2">
    <citation type="submission" date="2019-09" db="EMBL/GenBank/DDBJ databases">
        <authorList>
            <person name="Jin C."/>
        </authorList>
    </citation>
    <scope>NUCLEOTIDE SEQUENCE [LARGE SCALE GENOMIC DNA]</scope>
    <source>
        <strain evidence="9 10">BN140078</strain>
    </source>
</reference>
<dbReference type="Pfam" id="PF12704">
    <property type="entry name" value="MacB_PCD"/>
    <property type="match status" value="2"/>
</dbReference>
<feature type="transmembrane region" description="Helical" evidence="6">
    <location>
        <begin position="385"/>
        <end position="410"/>
    </location>
</feature>
<sequence length="799" mass="88992">MFRNYFKLAFRTLWRQKFYTALNIFGLSLGIAVGLVLFQFIRFHLGFDRYHTHADQLYRVVTELHLDDGSVIYEKGSPLAIGTALQASLPQVKDAAVLLQLRGATVGVPAHGDTEYFTEHSNIGFADPHWFGLFNYTWANGDAQTALTSPNKAVITQKLAVKYFGHDNPVGRTLVLDNHYTVTVAGILKNNPDNTDLQTDIFLSRVSMRQYYPGWEEGMMRDWGAINSTTQSYVRLTAGVSPQKAEAVIAQLQKAHFSPDVVKAYRFKLQPLSEVHFDGRFGGSVRRSLLITLACTGLFIVLIGCFNFINMATAQSMKRAKEIGTRKVLGGTPISIFWQFITEITSIVLLATALSFLWVICFHSLVANWLQVQLHFNVLRDPSLLLGLVSLLVFVVLVSGVYPAFVLSRFKPVAALQQQRTGGPNAVYRKGLVILQHVIVQGLIVCSLIITLQVRHLKTADIGYNREAVLMIPIPDTDKQKMSYLANELRAQPGIQSLSFCFQAPSGEAAPGGSIKYDDRNWEAFPASTVVGDAAYLSTFQLTLLAGDNLQESDTIRQVLINQTLLHKLGFKEPGQAIGHTLTIGGLNDRTATISGVVKDFNVHALYTPMDPVVITTQRDQYRYAAIKLAAAGQGQLRERIRKAWQAAYPTSVFEYRYVDEQIDAFYHKEDLLSNLIRTTTVIAIIISCLGLLGLISFFTLQRTKEIGIRKVLGASVAGIVYLLSKDFFILLLLSMAITAPFAWYGMSQWLQGFAYRINISWWMFGLSGLMSVLITLFTVSYQAIKAAFANPVKSLKMD</sequence>
<feature type="domain" description="MacB-like periplasmic core" evidence="8">
    <location>
        <begin position="20"/>
        <end position="251"/>
    </location>
</feature>
<feature type="domain" description="ABC3 transporter permease C-terminal" evidence="7">
    <location>
        <begin position="681"/>
        <end position="792"/>
    </location>
</feature>
<evidence type="ECO:0000259" key="8">
    <source>
        <dbReference type="Pfam" id="PF12704"/>
    </source>
</evidence>
<keyword evidence="2" id="KW-1003">Cell membrane</keyword>
<feature type="transmembrane region" description="Helical" evidence="6">
    <location>
        <begin position="21"/>
        <end position="41"/>
    </location>
</feature>
<dbReference type="InterPro" id="IPR050250">
    <property type="entry name" value="Macrolide_Exporter_MacB"/>
</dbReference>
<keyword evidence="10" id="KW-1185">Reference proteome</keyword>
<name>A0A5B2VHS7_9BACT</name>
<keyword evidence="4 6" id="KW-1133">Transmembrane helix</keyword>
<dbReference type="EMBL" id="VUOC01000004">
    <property type="protein sequence ID" value="KAA2238455.1"/>
    <property type="molecule type" value="Genomic_DNA"/>
</dbReference>
<feature type="domain" description="ABC3 transporter permease C-terminal" evidence="7">
    <location>
        <begin position="297"/>
        <end position="411"/>
    </location>
</feature>
<feature type="transmembrane region" description="Helical" evidence="6">
    <location>
        <begin position="289"/>
        <end position="309"/>
    </location>
</feature>
<dbReference type="RefSeq" id="WP_149839635.1">
    <property type="nucleotide sequence ID" value="NZ_VUOC01000004.1"/>
</dbReference>
<evidence type="ECO:0000256" key="5">
    <source>
        <dbReference type="ARBA" id="ARBA00023136"/>
    </source>
</evidence>
<dbReference type="InterPro" id="IPR003838">
    <property type="entry name" value="ABC3_permease_C"/>
</dbReference>
<organism evidence="9 10">
    <name type="scientific">Chitinophaga agrisoli</name>
    <dbReference type="NCBI Taxonomy" id="2607653"/>
    <lineage>
        <taxon>Bacteria</taxon>
        <taxon>Pseudomonadati</taxon>
        <taxon>Bacteroidota</taxon>
        <taxon>Chitinophagia</taxon>
        <taxon>Chitinophagales</taxon>
        <taxon>Chitinophagaceae</taxon>
        <taxon>Chitinophaga</taxon>
    </lineage>
</organism>
<evidence type="ECO:0000313" key="10">
    <source>
        <dbReference type="Proteomes" id="UP000324611"/>
    </source>
</evidence>
<keyword evidence="5 6" id="KW-0472">Membrane</keyword>
<evidence type="ECO:0000256" key="4">
    <source>
        <dbReference type="ARBA" id="ARBA00022989"/>
    </source>
</evidence>
<accession>A0A5B2VHS7</accession>
<feature type="transmembrane region" description="Helical" evidence="6">
    <location>
        <begin position="344"/>
        <end position="365"/>
    </location>
</feature>
<dbReference type="InterPro" id="IPR025857">
    <property type="entry name" value="MacB_PCD"/>
</dbReference>
<evidence type="ECO:0000256" key="1">
    <source>
        <dbReference type="ARBA" id="ARBA00004651"/>
    </source>
</evidence>
<evidence type="ECO:0000259" key="7">
    <source>
        <dbReference type="Pfam" id="PF02687"/>
    </source>
</evidence>
<dbReference type="PANTHER" id="PTHR30572:SF18">
    <property type="entry name" value="ABC-TYPE MACROLIDE FAMILY EXPORT SYSTEM PERMEASE COMPONENT 2"/>
    <property type="match status" value="1"/>
</dbReference>
<feature type="transmembrane region" description="Helical" evidence="6">
    <location>
        <begin position="713"/>
        <end position="740"/>
    </location>
</feature>
<dbReference type="GO" id="GO:0022857">
    <property type="term" value="F:transmembrane transporter activity"/>
    <property type="evidence" value="ECO:0007669"/>
    <property type="project" value="TreeGrafter"/>
</dbReference>
<reference evidence="9 10" key="1">
    <citation type="submission" date="2019-09" db="EMBL/GenBank/DDBJ databases">
        <title>Chitinophaga ginsengihumi sp. nov., isolated from soil of ginseng rhizosphere.</title>
        <authorList>
            <person name="Lee J."/>
        </authorList>
    </citation>
    <scope>NUCLEOTIDE SEQUENCE [LARGE SCALE GENOMIC DNA]</scope>
    <source>
        <strain evidence="9 10">BN140078</strain>
    </source>
</reference>
<comment type="caution">
    <text evidence="9">The sequence shown here is derived from an EMBL/GenBank/DDBJ whole genome shotgun (WGS) entry which is preliminary data.</text>
</comment>
<keyword evidence="3 6" id="KW-0812">Transmembrane</keyword>
<feature type="transmembrane region" description="Helical" evidence="6">
    <location>
        <begin position="760"/>
        <end position="780"/>
    </location>
</feature>
<feature type="domain" description="MacB-like periplasmic core" evidence="8">
    <location>
        <begin position="509"/>
        <end position="643"/>
    </location>
</feature>
<dbReference type="GO" id="GO:0005886">
    <property type="term" value="C:plasma membrane"/>
    <property type="evidence" value="ECO:0007669"/>
    <property type="project" value="UniProtKB-SubCell"/>
</dbReference>